<proteinExistence type="predicted"/>
<dbReference type="AlphaFoldDB" id="A0A7T8GWY5"/>
<protein>
    <submittedName>
        <fullName evidence="1">Uncharacterized protein</fullName>
    </submittedName>
</protein>
<evidence type="ECO:0000313" key="2">
    <source>
        <dbReference type="Proteomes" id="UP000595437"/>
    </source>
</evidence>
<evidence type="ECO:0000313" key="1">
    <source>
        <dbReference type="EMBL" id="QQP39036.1"/>
    </source>
</evidence>
<reference evidence="2" key="1">
    <citation type="submission" date="2021-01" db="EMBL/GenBank/DDBJ databases">
        <title>Caligus Genome Assembly.</title>
        <authorList>
            <person name="Gallardo-Escarate C."/>
        </authorList>
    </citation>
    <scope>NUCLEOTIDE SEQUENCE [LARGE SCALE GENOMIC DNA]</scope>
</reference>
<organism evidence="1 2">
    <name type="scientific">Caligus rogercresseyi</name>
    <name type="common">Sea louse</name>
    <dbReference type="NCBI Taxonomy" id="217165"/>
    <lineage>
        <taxon>Eukaryota</taxon>
        <taxon>Metazoa</taxon>
        <taxon>Ecdysozoa</taxon>
        <taxon>Arthropoda</taxon>
        <taxon>Crustacea</taxon>
        <taxon>Multicrustacea</taxon>
        <taxon>Hexanauplia</taxon>
        <taxon>Copepoda</taxon>
        <taxon>Siphonostomatoida</taxon>
        <taxon>Caligidae</taxon>
        <taxon>Caligus</taxon>
    </lineage>
</organism>
<sequence length="61" mass="6622">MSLPQQTNEGVLFTLRVSSVKAHNLENNGYSPDEPSIFVSFETGILKEDSLLASPPSLANM</sequence>
<name>A0A7T8GWY5_CALRO</name>
<gene>
    <name evidence="1" type="ORF">FKW44_019790</name>
</gene>
<keyword evidence="2" id="KW-1185">Reference proteome</keyword>
<dbReference type="EMBL" id="CP045903">
    <property type="protein sequence ID" value="QQP39036.1"/>
    <property type="molecule type" value="Genomic_DNA"/>
</dbReference>
<dbReference type="Proteomes" id="UP000595437">
    <property type="component" value="Chromosome 14"/>
</dbReference>
<accession>A0A7T8GWY5</accession>